<dbReference type="AlphaFoldDB" id="A0A2A5WG24"/>
<dbReference type="Pfam" id="PF08007">
    <property type="entry name" value="JmjC_2"/>
    <property type="match status" value="1"/>
</dbReference>
<dbReference type="EMBL" id="NTJZ01000001">
    <property type="protein sequence ID" value="PDH35228.1"/>
    <property type="molecule type" value="Genomic_DNA"/>
</dbReference>
<dbReference type="InterPro" id="IPR039994">
    <property type="entry name" value="NO66-like"/>
</dbReference>
<dbReference type="InterPro" id="IPR003347">
    <property type="entry name" value="JmjC_dom"/>
</dbReference>
<dbReference type="Gene3D" id="2.60.120.650">
    <property type="entry name" value="Cupin"/>
    <property type="match status" value="1"/>
</dbReference>
<keyword evidence="2" id="KW-0479">Metal-binding</keyword>
<comment type="caution">
    <text evidence="5">The sequence shown here is derived from an EMBL/GenBank/DDBJ whole genome shotgun (WGS) entry which is preliminary data.</text>
</comment>
<dbReference type="GO" id="GO:0016706">
    <property type="term" value="F:2-oxoglutarate-dependent dioxygenase activity"/>
    <property type="evidence" value="ECO:0007669"/>
    <property type="project" value="TreeGrafter"/>
</dbReference>
<feature type="domain" description="JmjC" evidence="4">
    <location>
        <begin position="95"/>
        <end position="223"/>
    </location>
</feature>
<dbReference type="PANTHER" id="PTHR13096">
    <property type="entry name" value="MINA53 MYC INDUCED NUCLEAR ANTIGEN"/>
    <property type="match status" value="1"/>
</dbReference>
<dbReference type="SUPFAM" id="SSF51197">
    <property type="entry name" value="Clavaminate synthase-like"/>
    <property type="match status" value="1"/>
</dbReference>
<comment type="cofactor">
    <cofactor evidence="1">
        <name>Fe(2+)</name>
        <dbReference type="ChEBI" id="CHEBI:29033"/>
    </cofactor>
</comment>
<accession>A0A2A5WG24</accession>
<name>A0A2A5WG24_9GAMM</name>
<proteinExistence type="predicted"/>
<evidence type="ECO:0000313" key="5">
    <source>
        <dbReference type="EMBL" id="PDH35228.1"/>
    </source>
</evidence>
<evidence type="ECO:0000259" key="4">
    <source>
        <dbReference type="PROSITE" id="PS51184"/>
    </source>
</evidence>
<dbReference type="SMART" id="SM00558">
    <property type="entry name" value="JmjC"/>
    <property type="match status" value="1"/>
</dbReference>
<gene>
    <name evidence="5" type="ORF">CNF02_00435</name>
</gene>
<reference evidence="5 6" key="1">
    <citation type="submission" date="2017-08" db="EMBL/GenBank/DDBJ databases">
        <title>Fine stratification of microbial communities through a metagenomic profile of the photic zone.</title>
        <authorList>
            <person name="Haro-Moreno J.M."/>
            <person name="Lopez-Perez M."/>
            <person name="De La Torre J."/>
            <person name="Picazo A."/>
            <person name="Camacho A."/>
            <person name="Rodriguez-Valera F."/>
        </authorList>
    </citation>
    <scope>NUCLEOTIDE SEQUENCE [LARGE SCALE GENOMIC DNA]</scope>
    <source>
        <strain evidence="5">MED-G28</strain>
    </source>
</reference>
<evidence type="ECO:0000256" key="1">
    <source>
        <dbReference type="ARBA" id="ARBA00001954"/>
    </source>
</evidence>
<protein>
    <submittedName>
        <fullName evidence="5">Cupin</fullName>
    </submittedName>
</protein>
<dbReference type="PANTHER" id="PTHR13096:SF8">
    <property type="entry name" value="RIBOSOMAL OXYGENASE 1"/>
    <property type="match status" value="1"/>
</dbReference>
<evidence type="ECO:0000256" key="3">
    <source>
        <dbReference type="ARBA" id="ARBA00023004"/>
    </source>
</evidence>
<keyword evidence="3" id="KW-0408">Iron</keyword>
<dbReference type="Proteomes" id="UP000219329">
    <property type="component" value="Unassembled WGS sequence"/>
</dbReference>
<organism evidence="5 6">
    <name type="scientific">OM182 bacterium MED-G28</name>
    <dbReference type="NCBI Taxonomy" id="1986256"/>
    <lineage>
        <taxon>Bacteria</taxon>
        <taxon>Pseudomonadati</taxon>
        <taxon>Pseudomonadota</taxon>
        <taxon>Gammaproteobacteria</taxon>
        <taxon>OMG group</taxon>
        <taxon>OM182 clade</taxon>
    </lineage>
</organism>
<dbReference type="Gene3D" id="3.40.366.30">
    <property type="entry name" value="50S ribosomal protein L16 arginine hydroxylase, Chain A, Domain 2"/>
    <property type="match status" value="1"/>
</dbReference>
<dbReference type="PROSITE" id="PS51184">
    <property type="entry name" value="JMJC"/>
    <property type="match status" value="1"/>
</dbReference>
<evidence type="ECO:0000256" key="2">
    <source>
        <dbReference type="ARBA" id="ARBA00022723"/>
    </source>
</evidence>
<sequence>MSQATLNASFNISKFLAQDWQKRPRLLPQLVKFDDPLSAEELAGLACEEEVESRLVLGAREWTLRHGPFQESDFTSLAENNWSLLVQSVDIYSNAFKELQSLFTFIPKWRLEDVMVSFASPGGGVGPHFDYYDVFLVQGSGQRRWRLGGKCQINAKLQKNSGLALLNSFNTEQEVILNAGDVLYIPPQFAHWGEAISDSFCYSIGFRAPSIADMLEGYSEGLIERANPAERFTNELGFSSNDSAEITIKDLNKAYSLLQQKTTNQLAFNKWFGAHMTLPKNPDLFCKLDEVPEYLELQGALIDNRTLMEINSASRMAYANLPQEQTLLFFVDGRVYVLPPSNLNVVSTICNLKYSFKEIFLTLNNNDELIYVALDMLREGSLLLSDPI</sequence>
<evidence type="ECO:0000313" key="6">
    <source>
        <dbReference type="Proteomes" id="UP000219329"/>
    </source>
</evidence>
<dbReference type="GO" id="GO:0046872">
    <property type="term" value="F:metal ion binding"/>
    <property type="evidence" value="ECO:0007669"/>
    <property type="project" value="UniProtKB-KW"/>
</dbReference>
<dbReference type="CDD" id="cd02208">
    <property type="entry name" value="cupin_RmlC-like"/>
    <property type="match status" value="1"/>
</dbReference>